<feature type="compositionally biased region" description="Basic and acidic residues" evidence="1">
    <location>
        <begin position="470"/>
        <end position="480"/>
    </location>
</feature>
<dbReference type="CTD" id="102076958"/>
<protein>
    <submittedName>
        <fullName evidence="3">Linkage group 23 C19orf44 homolog</fullName>
    </submittedName>
</protein>
<feature type="compositionally biased region" description="Basic and acidic residues" evidence="1">
    <location>
        <begin position="80"/>
        <end position="96"/>
    </location>
</feature>
<dbReference type="RefSeq" id="XP_004552989.1">
    <property type="nucleotide sequence ID" value="XM_004552932.4"/>
</dbReference>
<accession>A0A3P9BY48</accession>
<dbReference type="OrthoDB" id="2151530at2759"/>
<name>A0A3P9BY48_9CICH</name>
<dbReference type="InterPro" id="IPR027884">
    <property type="entry name" value="DUF4614"/>
</dbReference>
<feature type="domain" description="DUF4614" evidence="2">
    <location>
        <begin position="540"/>
        <end position="712"/>
    </location>
</feature>
<sequence>MWKLGGRNSAVDRAQALLSAKRSNGGDAQGSRQESSSKTRVSVGESFKPRSAPPETHKLFPDLSDLSSVSSAPESGGDVKATDAEKNHGRELDSNKGLRPQSSLGGGSRFLKKAPPPTNSSQSPVNRDQMHPESESRNASSSRRATQTASLTRLAEIESRIRSRKQAQEQARQETKSALILTSDLGVSPSAPARVTQTPETSVQQSVQSSSDQSLRGTRFLKKKAAGALENTNTSLTMAPKSVDVSVRVRSRAADRVASSERLETKSVKLTSGVSLESDEEDMKKLLGDSLDSTDYSFLRPGRPASMKKSDKVFLKSSHEVHSTPLTAEVIPSPPSNTAPPRSSASPSNRSSPFRFTGHAQAHFSPSVLSSSPSPPRVSSPHPPERPGTSYRPESPQRSLSSLSGRSEVLSLDELFPVETGSERPLSEMSSVSSEDFKINVMTLDDLAPARLEFNAETPRKQGSPVPGSPDRKQQLHEEEQQQDQLLDYQSDFESESKTEPDYSASQVSEDLQRNGGEEKMVSEVRDGGLDSDMSDGRTEDDYSRAFSEASHSSTSRTSDRSHTSKSNSQGRSEDSRPSLLHEGQASYQQSRRCTSARKVLKETAVQTHSGPLASTWPTDIPAVDPMVSMTYINPSPVVSHTLNAEMVEAISTFNPAVFVLNELLKQQLAMTRRFIESNRHLHSSLVQSLEPPNYRYTTLEDTKKLIHIHRSPKLTMKEALEEVLQEMREDHCM</sequence>
<evidence type="ECO:0000256" key="1">
    <source>
        <dbReference type="SAM" id="MobiDB-lite"/>
    </source>
</evidence>
<feature type="compositionally biased region" description="Polar residues" evidence="1">
    <location>
        <begin position="30"/>
        <end position="40"/>
    </location>
</feature>
<feature type="compositionally biased region" description="Low complexity" evidence="1">
    <location>
        <begin position="339"/>
        <end position="357"/>
    </location>
</feature>
<keyword evidence="4" id="KW-1185">Reference proteome</keyword>
<feature type="compositionally biased region" description="Polar residues" evidence="1">
    <location>
        <begin position="396"/>
        <end position="405"/>
    </location>
</feature>
<feature type="region of interest" description="Disordered" evidence="1">
    <location>
        <begin position="252"/>
        <end position="435"/>
    </location>
</feature>
<dbReference type="GeneID" id="101476725"/>
<dbReference type="PANTHER" id="PTHR22409:SF2">
    <property type="entry name" value="CHROMOSOME 19 OPEN READING FRAME 44"/>
    <property type="match status" value="1"/>
</dbReference>
<feature type="compositionally biased region" description="Basic and acidic residues" evidence="1">
    <location>
        <begin position="252"/>
        <end position="267"/>
    </location>
</feature>
<dbReference type="KEGG" id="mze:101476725"/>
<reference evidence="3" key="2">
    <citation type="submission" date="2025-08" db="UniProtKB">
        <authorList>
            <consortium name="Ensembl"/>
        </authorList>
    </citation>
    <scope>IDENTIFICATION</scope>
</reference>
<feature type="compositionally biased region" description="Basic and acidic residues" evidence="1">
    <location>
        <begin position="308"/>
        <end position="322"/>
    </location>
</feature>
<organism evidence="3 4">
    <name type="scientific">Maylandia zebra</name>
    <name type="common">zebra mbuna</name>
    <dbReference type="NCBI Taxonomy" id="106582"/>
    <lineage>
        <taxon>Eukaryota</taxon>
        <taxon>Metazoa</taxon>
        <taxon>Chordata</taxon>
        <taxon>Craniata</taxon>
        <taxon>Vertebrata</taxon>
        <taxon>Euteleostomi</taxon>
        <taxon>Actinopterygii</taxon>
        <taxon>Neopterygii</taxon>
        <taxon>Teleostei</taxon>
        <taxon>Neoteleostei</taxon>
        <taxon>Acanthomorphata</taxon>
        <taxon>Ovalentaria</taxon>
        <taxon>Cichlomorphae</taxon>
        <taxon>Cichliformes</taxon>
        <taxon>Cichlidae</taxon>
        <taxon>African cichlids</taxon>
        <taxon>Pseudocrenilabrinae</taxon>
        <taxon>Haplochromini</taxon>
        <taxon>Maylandia</taxon>
        <taxon>Maylandia zebra complex</taxon>
    </lineage>
</organism>
<dbReference type="Ensembl" id="ENSMZET00005015275.1">
    <property type="protein sequence ID" value="ENSMZEP00005014787.1"/>
    <property type="gene ID" value="ENSMZEG00005011137.1"/>
</dbReference>
<proteinExistence type="predicted"/>
<feature type="region of interest" description="Disordered" evidence="1">
    <location>
        <begin position="1"/>
        <end position="219"/>
    </location>
</feature>
<evidence type="ECO:0000313" key="3">
    <source>
        <dbReference type="Ensembl" id="ENSMZEP00005014787.1"/>
    </source>
</evidence>
<feature type="compositionally biased region" description="Low complexity" evidence="1">
    <location>
        <begin position="545"/>
        <end position="557"/>
    </location>
</feature>
<dbReference type="InterPro" id="IPR040120">
    <property type="entry name" value="C19orf44-like"/>
</dbReference>
<dbReference type="Proteomes" id="UP000265160">
    <property type="component" value="LG23"/>
</dbReference>
<feature type="compositionally biased region" description="Basic and acidic residues" evidence="1">
    <location>
        <begin position="511"/>
        <end position="544"/>
    </location>
</feature>
<feature type="compositionally biased region" description="Low complexity" evidence="1">
    <location>
        <begin position="137"/>
        <end position="154"/>
    </location>
</feature>
<dbReference type="PANTHER" id="PTHR22409">
    <property type="entry name" value="CHROMOSOME 19 OPEN READING FRAME 44"/>
    <property type="match status" value="1"/>
</dbReference>
<feature type="compositionally biased region" description="Pro residues" evidence="1">
    <location>
        <begin position="373"/>
        <end position="382"/>
    </location>
</feature>
<reference evidence="3 4" key="1">
    <citation type="journal article" date="2014" name="Nature">
        <title>The genomic substrate for adaptive radiation in African cichlid fish.</title>
        <authorList>
            <person name="Brawand D."/>
            <person name="Wagner C.E."/>
            <person name="Li Y.I."/>
            <person name="Malinsky M."/>
            <person name="Keller I."/>
            <person name="Fan S."/>
            <person name="Simakov O."/>
            <person name="Ng A.Y."/>
            <person name="Lim Z.W."/>
            <person name="Bezault E."/>
            <person name="Turner-Maier J."/>
            <person name="Johnson J."/>
            <person name="Alcazar R."/>
            <person name="Noh H.J."/>
            <person name="Russell P."/>
            <person name="Aken B."/>
            <person name="Alfoldi J."/>
            <person name="Amemiya C."/>
            <person name="Azzouzi N."/>
            <person name="Baroiller J.F."/>
            <person name="Barloy-Hubler F."/>
            <person name="Berlin A."/>
            <person name="Bloomquist R."/>
            <person name="Carleton K.L."/>
            <person name="Conte M.A."/>
            <person name="D'Cotta H."/>
            <person name="Eshel O."/>
            <person name="Gaffney L."/>
            <person name="Galibert F."/>
            <person name="Gante H.F."/>
            <person name="Gnerre S."/>
            <person name="Greuter L."/>
            <person name="Guyon R."/>
            <person name="Haddad N.S."/>
            <person name="Haerty W."/>
            <person name="Harris R.M."/>
            <person name="Hofmann H.A."/>
            <person name="Hourlier T."/>
            <person name="Hulata G."/>
            <person name="Jaffe D.B."/>
            <person name="Lara M."/>
            <person name="Lee A.P."/>
            <person name="MacCallum I."/>
            <person name="Mwaiko S."/>
            <person name="Nikaido M."/>
            <person name="Nishihara H."/>
            <person name="Ozouf-Costaz C."/>
            <person name="Penman D.J."/>
            <person name="Przybylski D."/>
            <person name="Rakotomanga M."/>
            <person name="Renn S.C.P."/>
            <person name="Ribeiro F.J."/>
            <person name="Ron M."/>
            <person name="Salzburger W."/>
            <person name="Sanchez-Pulido L."/>
            <person name="Santos M.E."/>
            <person name="Searle S."/>
            <person name="Sharpe T."/>
            <person name="Swofford R."/>
            <person name="Tan F.J."/>
            <person name="Williams L."/>
            <person name="Young S."/>
            <person name="Yin S."/>
            <person name="Okada N."/>
            <person name="Kocher T.D."/>
            <person name="Miska E.A."/>
            <person name="Lander E.S."/>
            <person name="Venkatesh B."/>
            <person name="Fernald R.D."/>
            <person name="Meyer A."/>
            <person name="Ponting C.P."/>
            <person name="Streelman J.T."/>
            <person name="Lindblad-Toh K."/>
            <person name="Seehausen O."/>
            <person name="Di Palma F."/>
        </authorList>
    </citation>
    <scope>NUCLEOTIDE SEQUENCE</scope>
</reference>
<dbReference type="AlphaFoldDB" id="A0A3P9BY48"/>
<evidence type="ECO:0000313" key="4">
    <source>
        <dbReference type="Proteomes" id="UP000265160"/>
    </source>
</evidence>
<feature type="compositionally biased region" description="Low complexity" evidence="1">
    <location>
        <begin position="483"/>
        <end position="492"/>
    </location>
</feature>
<evidence type="ECO:0000259" key="2">
    <source>
        <dbReference type="Pfam" id="PF15391"/>
    </source>
</evidence>
<dbReference type="Pfam" id="PF15391">
    <property type="entry name" value="DUF4614"/>
    <property type="match status" value="1"/>
</dbReference>
<feature type="region of interest" description="Disordered" evidence="1">
    <location>
        <begin position="450"/>
        <end position="596"/>
    </location>
</feature>
<reference evidence="3" key="3">
    <citation type="submission" date="2025-09" db="UniProtKB">
        <authorList>
            <consortium name="Ensembl"/>
        </authorList>
    </citation>
    <scope>IDENTIFICATION</scope>
</reference>
<dbReference type="GeneTree" id="ENSGT00390000002505"/>
<feature type="compositionally biased region" description="Low complexity" evidence="1">
    <location>
        <begin position="195"/>
        <end position="214"/>
    </location>
</feature>